<keyword evidence="2" id="KW-1185">Reference proteome</keyword>
<dbReference type="EMBL" id="FYEW01000001">
    <property type="protein sequence ID" value="SNC67056.1"/>
    <property type="molecule type" value="Genomic_DNA"/>
</dbReference>
<accession>A0A212TMI1</accession>
<protein>
    <submittedName>
        <fullName evidence="1">Uncharacterized protein</fullName>
    </submittedName>
</protein>
<dbReference type="Proteomes" id="UP000198131">
    <property type="component" value="Unassembled WGS sequence"/>
</dbReference>
<organism evidence="1 2">
    <name type="scientific">Hymenobacter gelipurpurascens</name>
    <dbReference type="NCBI Taxonomy" id="89968"/>
    <lineage>
        <taxon>Bacteria</taxon>
        <taxon>Pseudomonadati</taxon>
        <taxon>Bacteroidota</taxon>
        <taxon>Cytophagia</taxon>
        <taxon>Cytophagales</taxon>
        <taxon>Hymenobacteraceae</taxon>
        <taxon>Hymenobacter</taxon>
    </lineage>
</organism>
<evidence type="ECO:0000313" key="2">
    <source>
        <dbReference type="Proteomes" id="UP000198131"/>
    </source>
</evidence>
<dbReference type="OrthoDB" id="886962at2"/>
<sequence length="67" mass="7682">MENNYTKYGPAAQTPEQRAYVLAQMQKTHPGLYKKASGYVAQLYRRYVAGELSWQDVCILRESPSQP</sequence>
<reference evidence="2" key="1">
    <citation type="submission" date="2017-06" db="EMBL/GenBank/DDBJ databases">
        <authorList>
            <person name="Varghese N."/>
            <person name="Submissions S."/>
        </authorList>
    </citation>
    <scope>NUCLEOTIDE SEQUENCE [LARGE SCALE GENOMIC DNA]</scope>
    <source>
        <strain evidence="2">DSM 11116</strain>
    </source>
</reference>
<gene>
    <name evidence="1" type="ORF">SAMN06265337_1820</name>
</gene>
<dbReference type="RefSeq" id="WP_088843052.1">
    <property type="nucleotide sequence ID" value="NZ_FYEW01000001.1"/>
</dbReference>
<name>A0A212TMI1_9BACT</name>
<evidence type="ECO:0000313" key="1">
    <source>
        <dbReference type="EMBL" id="SNC67056.1"/>
    </source>
</evidence>
<dbReference type="AlphaFoldDB" id="A0A212TMI1"/>
<proteinExistence type="predicted"/>